<protein>
    <recommendedName>
        <fullName evidence="2">SGNH hydrolase-type esterase domain-containing protein</fullName>
    </recommendedName>
</protein>
<evidence type="ECO:0000259" key="2">
    <source>
        <dbReference type="Pfam" id="PF13472"/>
    </source>
</evidence>
<name>A0A0D9P2V6_METAN</name>
<evidence type="ECO:0000313" key="3">
    <source>
        <dbReference type="EMBL" id="KJK79145.1"/>
    </source>
</evidence>
<dbReference type="InterPro" id="IPR013830">
    <property type="entry name" value="SGNH_hydro"/>
</dbReference>
<accession>A0A0D9P2V6</accession>
<sequence length="250" mass="26937">MSPLLQTFSLLAVASLAFITTAQSSPASMPETDAAKVPLRIMPLGASITYGQGSSTGNGYRNDLHKLLTDSGYTVNMVGSRKHGSMKDNDVEGWPGFLIDEVQSKAEAAVPSRLPNVFVVNAGTNDCGRNFQLDGAGRRTDDLLEYLWKASPDSTIILSTLLINLYPVVEARVEKVNAQIKEVARQKAAQKKRIVLVDMHAADGPQKADLADATHPNDAGYNKMAKIWFRGIQEAASKGFLKNPKPVPGA</sequence>
<dbReference type="SUPFAM" id="SSF52266">
    <property type="entry name" value="SGNH hydrolase"/>
    <property type="match status" value="1"/>
</dbReference>
<reference evidence="4" key="1">
    <citation type="journal article" date="2014" name="BMC Genomics">
        <title>The genome sequence of the biocontrol fungus Metarhizium anisopliae and comparative genomics of Metarhizium species.</title>
        <authorList>
            <person name="Pattemore J.A."/>
            <person name="Hane J.K."/>
            <person name="Williams A.H."/>
            <person name="Wilson B.A."/>
            <person name="Stodart B.J."/>
            <person name="Ash G.J."/>
        </authorList>
    </citation>
    <scope>NUCLEOTIDE SEQUENCE [LARGE SCALE GENOMIC DNA]</scope>
    <source>
        <strain evidence="4">BRIP 53293</strain>
    </source>
</reference>
<dbReference type="InterPro" id="IPR051532">
    <property type="entry name" value="Ester_Hydrolysis_Enzymes"/>
</dbReference>
<dbReference type="Proteomes" id="UP000054544">
    <property type="component" value="Unassembled WGS sequence"/>
</dbReference>
<dbReference type="GO" id="GO:0004622">
    <property type="term" value="F:phosphatidylcholine lysophospholipase activity"/>
    <property type="evidence" value="ECO:0007669"/>
    <property type="project" value="TreeGrafter"/>
</dbReference>
<dbReference type="PANTHER" id="PTHR30383:SF31">
    <property type="entry name" value="SGNH HYDROLASE-TYPE ESTERASE DOMAIN-CONTAINING PROTEIN-RELATED"/>
    <property type="match status" value="1"/>
</dbReference>
<dbReference type="Gene3D" id="3.40.50.1110">
    <property type="entry name" value="SGNH hydrolase"/>
    <property type="match status" value="1"/>
</dbReference>
<keyword evidence="1" id="KW-0732">Signal</keyword>
<dbReference type="InterPro" id="IPR036514">
    <property type="entry name" value="SGNH_hydro_sf"/>
</dbReference>
<keyword evidence="4" id="KW-1185">Reference proteome</keyword>
<dbReference type="PANTHER" id="PTHR30383">
    <property type="entry name" value="THIOESTERASE 1/PROTEASE 1/LYSOPHOSPHOLIPASE L1"/>
    <property type="match status" value="1"/>
</dbReference>
<feature type="chain" id="PRO_5002341994" description="SGNH hydrolase-type esterase domain-containing protein" evidence="1">
    <location>
        <begin position="25"/>
        <end position="250"/>
    </location>
</feature>
<dbReference type="AlphaFoldDB" id="A0A0D9P2V6"/>
<gene>
    <name evidence="3" type="ORF">H634G_05960</name>
</gene>
<dbReference type="Pfam" id="PF13472">
    <property type="entry name" value="Lipase_GDSL_2"/>
    <property type="match status" value="1"/>
</dbReference>
<dbReference type="EMBL" id="KE384732">
    <property type="protein sequence ID" value="KJK79145.1"/>
    <property type="molecule type" value="Genomic_DNA"/>
</dbReference>
<feature type="signal peptide" evidence="1">
    <location>
        <begin position="1"/>
        <end position="24"/>
    </location>
</feature>
<evidence type="ECO:0000256" key="1">
    <source>
        <dbReference type="SAM" id="SignalP"/>
    </source>
</evidence>
<feature type="domain" description="SGNH hydrolase-type esterase" evidence="2">
    <location>
        <begin position="44"/>
        <end position="221"/>
    </location>
</feature>
<evidence type="ECO:0000313" key="4">
    <source>
        <dbReference type="Proteomes" id="UP000054544"/>
    </source>
</evidence>
<dbReference type="OrthoDB" id="6123at2759"/>
<dbReference type="CDD" id="cd01833">
    <property type="entry name" value="XynB_like"/>
    <property type="match status" value="1"/>
</dbReference>
<organism evidence="3 4">
    <name type="scientific">Metarhizium anisopliae BRIP 53293</name>
    <dbReference type="NCBI Taxonomy" id="1291518"/>
    <lineage>
        <taxon>Eukaryota</taxon>
        <taxon>Fungi</taxon>
        <taxon>Dikarya</taxon>
        <taxon>Ascomycota</taxon>
        <taxon>Pezizomycotina</taxon>
        <taxon>Sordariomycetes</taxon>
        <taxon>Hypocreomycetidae</taxon>
        <taxon>Hypocreales</taxon>
        <taxon>Clavicipitaceae</taxon>
        <taxon>Metarhizium</taxon>
    </lineage>
</organism>
<proteinExistence type="predicted"/>